<dbReference type="GO" id="GO:0080120">
    <property type="term" value="P:CAAX-box protein maturation"/>
    <property type="evidence" value="ECO:0007669"/>
    <property type="project" value="UniProtKB-ARBA"/>
</dbReference>
<dbReference type="InterPro" id="IPR042150">
    <property type="entry name" value="MmRce1-like"/>
</dbReference>
<keyword evidence="1" id="KW-1133">Transmembrane helix</keyword>
<evidence type="ECO:0000313" key="4">
    <source>
        <dbReference type="Proteomes" id="UP000033038"/>
    </source>
</evidence>
<feature type="transmembrane region" description="Helical" evidence="1">
    <location>
        <begin position="12"/>
        <end position="32"/>
    </location>
</feature>
<protein>
    <recommendedName>
        <fullName evidence="2">CAAX prenyl protease 2/Lysostaphin resistance protein A-like domain-containing protein</fullName>
    </recommendedName>
</protein>
<dbReference type="Pfam" id="PF02517">
    <property type="entry name" value="Rce1-like"/>
    <property type="match status" value="1"/>
</dbReference>
<dbReference type="HOGENOM" id="CLU_064706_2_0_2"/>
<dbReference type="GO" id="GO:0004175">
    <property type="term" value="F:endopeptidase activity"/>
    <property type="evidence" value="ECO:0007669"/>
    <property type="project" value="UniProtKB-ARBA"/>
</dbReference>
<feature type="transmembrane region" description="Helical" evidence="1">
    <location>
        <begin position="120"/>
        <end position="144"/>
    </location>
</feature>
<reference evidence="3 4" key="1">
    <citation type="submission" date="2014-07" db="EMBL/GenBank/DDBJ databases">
        <title>Methanogenic archaea and the global carbon cycle.</title>
        <authorList>
            <person name="Henriksen J.R."/>
            <person name="Luke J."/>
            <person name="Reinhart S."/>
            <person name="Benedict M.N."/>
            <person name="Youngblut N.D."/>
            <person name="Metcalf M.E."/>
            <person name="Whitaker R.J."/>
            <person name="Metcalf W.W."/>
        </authorList>
    </citation>
    <scope>NUCLEOTIDE SEQUENCE [LARGE SCALE GENOMIC DNA]</scope>
    <source>
        <strain evidence="3 4">Wiesmoor</strain>
    </source>
</reference>
<feature type="transmembrane region" description="Helical" evidence="1">
    <location>
        <begin position="156"/>
        <end position="172"/>
    </location>
</feature>
<evidence type="ECO:0000313" key="3">
    <source>
        <dbReference type="EMBL" id="AKB51945.1"/>
    </source>
</evidence>
<dbReference type="GeneID" id="24824269"/>
<dbReference type="PANTHER" id="PTHR35797">
    <property type="entry name" value="PROTEASE-RELATED"/>
    <property type="match status" value="1"/>
</dbReference>
<feature type="domain" description="CAAX prenyl protease 2/Lysostaphin resistance protein A-like" evidence="2">
    <location>
        <begin position="127"/>
        <end position="232"/>
    </location>
</feature>
<keyword evidence="1" id="KW-0812">Transmembrane</keyword>
<dbReference type="EMBL" id="CP009526">
    <property type="protein sequence ID" value="AKB51945.1"/>
    <property type="molecule type" value="Genomic_DNA"/>
</dbReference>
<dbReference type="KEGG" id="mbw:MSBRW_2692"/>
<dbReference type="InterPro" id="IPR003675">
    <property type="entry name" value="Rce1/LyrA-like_dom"/>
</dbReference>
<name>A0A0E3QLQ6_METBA</name>
<organism evidence="3 4">
    <name type="scientific">Methanosarcina barkeri str. Wiesmoor</name>
    <dbReference type="NCBI Taxonomy" id="1434109"/>
    <lineage>
        <taxon>Archaea</taxon>
        <taxon>Methanobacteriati</taxon>
        <taxon>Methanobacteriota</taxon>
        <taxon>Stenosarchaea group</taxon>
        <taxon>Methanomicrobia</taxon>
        <taxon>Methanosarcinales</taxon>
        <taxon>Methanosarcinaceae</taxon>
        <taxon>Methanosarcina</taxon>
    </lineage>
</organism>
<feature type="transmembrane region" description="Helical" evidence="1">
    <location>
        <begin position="88"/>
        <end position="108"/>
    </location>
</feature>
<proteinExistence type="predicted"/>
<gene>
    <name evidence="3" type="ORF">MSBRW_2692</name>
</gene>
<dbReference type="AlphaFoldDB" id="A0A0E3QLQ6"/>
<dbReference type="RefSeq" id="WP_011307025.1">
    <property type="nucleotide sequence ID" value="NZ_CP009526.1"/>
</dbReference>
<dbReference type="PANTHER" id="PTHR35797:SF1">
    <property type="entry name" value="PROTEASE"/>
    <property type="match status" value="1"/>
</dbReference>
<evidence type="ECO:0000259" key="2">
    <source>
        <dbReference type="Pfam" id="PF02517"/>
    </source>
</evidence>
<evidence type="ECO:0000256" key="1">
    <source>
        <dbReference type="SAM" id="Phobius"/>
    </source>
</evidence>
<feature type="transmembrane region" description="Helical" evidence="1">
    <location>
        <begin position="38"/>
        <end position="61"/>
    </location>
</feature>
<sequence length="291" mass="33406">MIPNYRYKPRVFFAATFILTYAFLFAAAYLSFQDENDGLYMILILLALMVPFLISFFMIFASKNSDLKKNFINRLINLRLIRPKMLPVFFLVMPLTVLVSIFISLLFGGSVSQFQLVDGFSFSTGAVPTLFFLMLTACFEELGWRGYAFDSLQSRYTYFMASIVFGILWSLWHFPLIFVNNFYPYNILHENIWYAVNFFVGIIPMGVLISWICIKNRKSIPAAILFHFIVNICQEALNVTQTTKCIETLVITVVVVVIIVLDKEMFFSKVSPVPETKNLAPETQNPASEAH</sequence>
<dbReference type="NCBIfam" id="NF041656">
    <property type="entry name" value="CPBP_MmRce1"/>
    <property type="match status" value="1"/>
</dbReference>
<accession>A0A0E3QLQ6</accession>
<keyword evidence="1" id="KW-0472">Membrane</keyword>
<dbReference type="PATRIC" id="fig|1434109.4.peg.3508"/>
<dbReference type="Proteomes" id="UP000033038">
    <property type="component" value="Chromosome"/>
</dbReference>
<feature type="transmembrane region" description="Helical" evidence="1">
    <location>
        <begin position="192"/>
        <end position="214"/>
    </location>
</feature>